<feature type="compositionally biased region" description="Basic and acidic residues" evidence="1">
    <location>
        <begin position="72"/>
        <end position="84"/>
    </location>
</feature>
<comment type="caution">
    <text evidence="2">The sequence shown here is derived from an EMBL/GenBank/DDBJ whole genome shotgun (WGS) entry which is preliminary data.</text>
</comment>
<feature type="region of interest" description="Disordered" evidence="1">
    <location>
        <begin position="58"/>
        <end position="84"/>
    </location>
</feature>
<dbReference type="AlphaFoldDB" id="A0A4C1SSR4"/>
<sequence length="97" mass="11352">MAHALSEQQFTSYEDTKNLVGSWIASKDKEFFRLGIRPLREKWKKYYRVENELASHQIVGDHSRQGPLQPYRSHERADLLSETRISDGRDIDECEVG</sequence>
<organism evidence="2 3">
    <name type="scientific">Eumeta variegata</name>
    <name type="common">Bagworm moth</name>
    <name type="synonym">Eumeta japonica</name>
    <dbReference type="NCBI Taxonomy" id="151549"/>
    <lineage>
        <taxon>Eukaryota</taxon>
        <taxon>Metazoa</taxon>
        <taxon>Ecdysozoa</taxon>
        <taxon>Arthropoda</taxon>
        <taxon>Hexapoda</taxon>
        <taxon>Insecta</taxon>
        <taxon>Pterygota</taxon>
        <taxon>Neoptera</taxon>
        <taxon>Endopterygota</taxon>
        <taxon>Lepidoptera</taxon>
        <taxon>Glossata</taxon>
        <taxon>Ditrysia</taxon>
        <taxon>Tineoidea</taxon>
        <taxon>Psychidae</taxon>
        <taxon>Oiketicinae</taxon>
        <taxon>Eumeta</taxon>
    </lineage>
</organism>
<accession>A0A4C1SSR4</accession>
<dbReference type="EMBL" id="BGZK01000016">
    <property type="protein sequence ID" value="GBP05172.1"/>
    <property type="molecule type" value="Genomic_DNA"/>
</dbReference>
<gene>
    <name evidence="2" type="ORF">EVAR_3480_1</name>
</gene>
<protein>
    <submittedName>
        <fullName evidence="2">Mariner Mos1 transposase</fullName>
    </submittedName>
</protein>
<name>A0A4C1SSR4_EUMVA</name>
<proteinExistence type="predicted"/>
<evidence type="ECO:0000313" key="2">
    <source>
        <dbReference type="EMBL" id="GBP05172.1"/>
    </source>
</evidence>
<reference evidence="2 3" key="1">
    <citation type="journal article" date="2019" name="Commun. Biol.">
        <title>The bagworm genome reveals a unique fibroin gene that provides high tensile strength.</title>
        <authorList>
            <person name="Kono N."/>
            <person name="Nakamura H."/>
            <person name="Ohtoshi R."/>
            <person name="Tomita M."/>
            <person name="Numata K."/>
            <person name="Arakawa K."/>
        </authorList>
    </citation>
    <scope>NUCLEOTIDE SEQUENCE [LARGE SCALE GENOMIC DNA]</scope>
</reference>
<dbReference type="OrthoDB" id="616263at2759"/>
<evidence type="ECO:0000256" key="1">
    <source>
        <dbReference type="SAM" id="MobiDB-lite"/>
    </source>
</evidence>
<evidence type="ECO:0000313" key="3">
    <source>
        <dbReference type="Proteomes" id="UP000299102"/>
    </source>
</evidence>
<keyword evidence="3" id="KW-1185">Reference proteome</keyword>
<dbReference type="Proteomes" id="UP000299102">
    <property type="component" value="Unassembled WGS sequence"/>
</dbReference>